<evidence type="ECO:0000313" key="2">
    <source>
        <dbReference type="Proteomes" id="UP000831787"/>
    </source>
</evidence>
<dbReference type="Pfam" id="PF16161">
    <property type="entry name" value="DUF4867"/>
    <property type="match status" value="1"/>
</dbReference>
<dbReference type="Proteomes" id="UP000831787">
    <property type="component" value="Chromosome"/>
</dbReference>
<dbReference type="InterPro" id="IPR032358">
    <property type="entry name" value="DUF4867"/>
</dbReference>
<organism evidence="1 2">
    <name type="scientific">Halobacillus salinarum</name>
    <dbReference type="NCBI Taxonomy" id="2932257"/>
    <lineage>
        <taxon>Bacteria</taxon>
        <taxon>Bacillati</taxon>
        <taxon>Bacillota</taxon>
        <taxon>Bacilli</taxon>
        <taxon>Bacillales</taxon>
        <taxon>Bacillaceae</taxon>
        <taxon>Halobacillus</taxon>
    </lineage>
</organism>
<name>A0ABY4ENI3_9BACI</name>
<dbReference type="RefSeq" id="WP_244712279.1">
    <property type="nucleotide sequence ID" value="NZ_CP095073.1"/>
</dbReference>
<proteinExistence type="predicted"/>
<sequence length="227" mass="25963">MIERLKEMNPHLRLEDVRAEAFLRYGKVLDDFPLDELRAGMKELEIPERGNVYVPSEPILETRAIQSFVERKYYGGMSVQLGYCNGKNSKLGGLEYHKGSEINVAITELVMLVGHLNEVKGHRFHTQDLKAFYIPKGIAIEMYQTTLHLAPCKVHPAGFKCVVILPEGTNMELSEEEKGEDPLLFMRNKWLIAHEEHDRFVANGACIGIEGPNVEVHHFINEEEKYE</sequence>
<dbReference type="EMBL" id="CP095073">
    <property type="protein sequence ID" value="UOQ45507.1"/>
    <property type="molecule type" value="Genomic_DNA"/>
</dbReference>
<accession>A0ABY4ENI3</accession>
<gene>
    <name evidence="1" type="ORF">MUN89_06060</name>
</gene>
<reference evidence="1 2" key="1">
    <citation type="submission" date="2022-04" db="EMBL/GenBank/DDBJ databases">
        <title>Halobacillus sp. isolated from saltern.</title>
        <authorList>
            <person name="Won M."/>
            <person name="Lee C.-M."/>
            <person name="Woen H.-Y."/>
            <person name="Kwon S.-W."/>
        </authorList>
    </citation>
    <scope>NUCLEOTIDE SEQUENCE [LARGE SCALE GENOMIC DNA]</scope>
    <source>
        <strain evidence="1 2">SSBR10-3</strain>
    </source>
</reference>
<protein>
    <submittedName>
        <fullName evidence="1">DUF4867 family protein</fullName>
    </submittedName>
</protein>
<keyword evidence="2" id="KW-1185">Reference proteome</keyword>
<evidence type="ECO:0000313" key="1">
    <source>
        <dbReference type="EMBL" id="UOQ45507.1"/>
    </source>
</evidence>